<keyword evidence="5" id="KW-0804">Transcription</keyword>
<dbReference type="GO" id="GO:0000156">
    <property type="term" value="F:phosphorelay response regulator activity"/>
    <property type="evidence" value="ECO:0007669"/>
    <property type="project" value="TreeGrafter"/>
</dbReference>
<dbReference type="AlphaFoldDB" id="A0A1E5L667"/>
<name>A0A1E5L667_9FIRM</name>
<proteinExistence type="predicted"/>
<dbReference type="EMBL" id="MJAT01000022">
    <property type="protein sequence ID" value="OEH85528.1"/>
    <property type="molecule type" value="Genomic_DNA"/>
</dbReference>
<dbReference type="Gene3D" id="1.10.10.10">
    <property type="entry name" value="Winged helix-like DNA-binding domain superfamily/Winged helix DNA-binding domain"/>
    <property type="match status" value="1"/>
</dbReference>
<protein>
    <submittedName>
        <fullName evidence="10">DNA-binding response regulator</fullName>
    </submittedName>
</protein>
<dbReference type="InterPro" id="IPR001867">
    <property type="entry name" value="OmpR/PhoB-type_DNA-bd"/>
</dbReference>
<dbReference type="STRING" id="1390249.BHU72_04590"/>
<dbReference type="Gene3D" id="6.10.250.690">
    <property type="match status" value="1"/>
</dbReference>
<evidence type="ECO:0000259" key="9">
    <source>
        <dbReference type="PROSITE" id="PS51755"/>
    </source>
</evidence>
<dbReference type="PANTHER" id="PTHR48111:SF40">
    <property type="entry name" value="PHOSPHATE REGULON TRANSCRIPTIONAL REGULATORY PROTEIN PHOB"/>
    <property type="match status" value="1"/>
</dbReference>
<dbReference type="SMART" id="SM00862">
    <property type="entry name" value="Trans_reg_C"/>
    <property type="match status" value="1"/>
</dbReference>
<comment type="caution">
    <text evidence="10">The sequence shown here is derived from an EMBL/GenBank/DDBJ whole genome shotgun (WGS) entry which is preliminary data.</text>
</comment>
<evidence type="ECO:0000256" key="7">
    <source>
        <dbReference type="PROSITE-ProRule" id="PRU01091"/>
    </source>
</evidence>
<evidence type="ECO:0000259" key="8">
    <source>
        <dbReference type="PROSITE" id="PS50110"/>
    </source>
</evidence>
<gene>
    <name evidence="10" type="ORF">BHU72_04590</name>
</gene>
<dbReference type="InterPro" id="IPR016032">
    <property type="entry name" value="Sig_transdc_resp-reg_C-effctor"/>
</dbReference>
<feature type="DNA-binding region" description="OmpR/PhoB-type" evidence="7">
    <location>
        <begin position="130"/>
        <end position="229"/>
    </location>
</feature>
<dbReference type="InterPro" id="IPR011006">
    <property type="entry name" value="CheY-like_superfamily"/>
</dbReference>
<dbReference type="PANTHER" id="PTHR48111">
    <property type="entry name" value="REGULATOR OF RPOS"/>
    <property type="match status" value="1"/>
</dbReference>
<dbReference type="Pfam" id="PF00486">
    <property type="entry name" value="Trans_reg_C"/>
    <property type="match status" value="1"/>
</dbReference>
<dbReference type="GO" id="GO:0032993">
    <property type="term" value="C:protein-DNA complex"/>
    <property type="evidence" value="ECO:0007669"/>
    <property type="project" value="TreeGrafter"/>
</dbReference>
<evidence type="ECO:0000313" key="11">
    <source>
        <dbReference type="Proteomes" id="UP000095255"/>
    </source>
</evidence>
<keyword evidence="1 6" id="KW-0597">Phosphoprotein</keyword>
<keyword evidence="11" id="KW-1185">Reference proteome</keyword>
<sequence length="229" mass="26433">MKERILVVDDEQEICELLKDYLENEGYEVFVAYDGKQGYERFQQEKPILAILDIMLPLMEGTELCRKIRNESSIPIIMLSAKKSDIDKILSLGLGADDYMTKPFSPSELVARVKAHLRRFLQMNVSNEGQAVFTYENLQIDSKAHKVIVDGQSMELSAKEFALLHFLANHQGQVFTRDQIFDHVWGFNEYGDVNTVTVHIRRIREKIEVDPTKPKFIKTIWGVGYKFGE</sequence>
<feature type="domain" description="Response regulatory" evidence="8">
    <location>
        <begin position="4"/>
        <end position="117"/>
    </location>
</feature>
<dbReference type="InterPro" id="IPR039420">
    <property type="entry name" value="WalR-like"/>
</dbReference>
<reference evidence="10 11" key="1">
    <citation type="submission" date="2016-09" db="EMBL/GenBank/DDBJ databases">
        <title>Desulfuribacillus arsenicus sp. nov., an obligately anaerobic, dissimilatory arsenic- and antimonate-reducing bacterium isolated from anoxic sediments.</title>
        <authorList>
            <person name="Abin C.A."/>
            <person name="Hollibaugh J.T."/>
        </authorList>
    </citation>
    <scope>NUCLEOTIDE SEQUENCE [LARGE SCALE GENOMIC DNA]</scope>
    <source>
        <strain evidence="10 11">MLFW-2</strain>
    </source>
</reference>
<dbReference type="FunFam" id="1.10.10.10:FF:000018">
    <property type="entry name" value="DNA-binding response regulator ResD"/>
    <property type="match status" value="1"/>
</dbReference>
<evidence type="ECO:0000256" key="1">
    <source>
        <dbReference type="ARBA" id="ARBA00022553"/>
    </source>
</evidence>
<dbReference type="Pfam" id="PF00072">
    <property type="entry name" value="Response_reg"/>
    <property type="match status" value="1"/>
</dbReference>
<feature type="modified residue" description="4-aspartylphosphate" evidence="6">
    <location>
        <position position="53"/>
    </location>
</feature>
<dbReference type="FunFam" id="3.40.50.2300:FF:000001">
    <property type="entry name" value="DNA-binding response regulator PhoB"/>
    <property type="match status" value="1"/>
</dbReference>
<dbReference type="InterPro" id="IPR036388">
    <property type="entry name" value="WH-like_DNA-bd_sf"/>
</dbReference>
<dbReference type="PROSITE" id="PS50110">
    <property type="entry name" value="RESPONSE_REGULATORY"/>
    <property type="match status" value="1"/>
</dbReference>
<evidence type="ECO:0000256" key="5">
    <source>
        <dbReference type="ARBA" id="ARBA00023163"/>
    </source>
</evidence>
<dbReference type="CDD" id="cd00383">
    <property type="entry name" value="trans_reg_C"/>
    <property type="match status" value="1"/>
</dbReference>
<dbReference type="SUPFAM" id="SSF52172">
    <property type="entry name" value="CheY-like"/>
    <property type="match status" value="1"/>
</dbReference>
<dbReference type="GO" id="GO:0000976">
    <property type="term" value="F:transcription cis-regulatory region binding"/>
    <property type="evidence" value="ECO:0007669"/>
    <property type="project" value="TreeGrafter"/>
</dbReference>
<dbReference type="InterPro" id="IPR001789">
    <property type="entry name" value="Sig_transdc_resp-reg_receiver"/>
</dbReference>
<evidence type="ECO:0000256" key="6">
    <source>
        <dbReference type="PROSITE-ProRule" id="PRU00169"/>
    </source>
</evidence>
<accession>A0A1E5L667</accession>
<evidence type="ECO:0000256" key="3">
    <source>
        <dbReference type="ARBA" id="ARBA00023015"/>
    </source>
</evidence>
<dbReference type="SUPFAM" id="SSF46894">
    <property type="entry name" value="C-terminal effector domain of the bipartite response regulators"/>
    <property type="match status" value="1"/>
</dbReference>
<evidence type="ECO:0000256" key="2">
    <source>
        <dbReference type="ARBA" id="ARBA00023012"/>
    </source>
</evidence>
<dbReference type="Proteomes" id="UP000095255">
    <property type="component" value="Unassembled WGS sequence"/>
</dbReference>
<keyword evidence="2" id="KW-0902">Two-component regulatory system</keyword>
<dbReference type="SMART" id="SM00448">
    <property type="entry name" value="REC"/>
    <property type="match status" value="1"/>
</dbReference>
<evidence type="ECO:0000313" key="10">
    <source>
        <dbReference type="EMBL" id="OEH85528.1"/>
    </source>
</evidence>
<keyword evidence="3" id="KW-0805">Transcription regulation</keyword>
<dbReference type="GO" id="GO:0006355">
    <property type="term" value="P:regulation of DNA-templated transcription"/>
    <property type="evidence" value="ECO:0007669"/>
    <property type="project" value="InterPro"/>
</dbReference>
<evidence type="ECO:0000256" key="4">
    <source>
        <dbReference type="ARBA" id="ARBA00023125"/>
    </source>
</evidence>
<dbReference type="Gene3D" id="3.40.50.2300">
    <property type="match status" value="1"/>
</dbReference>
<organism evidence="10 11">
    <name type="scientific">Desulfuribacillus stibiiarsenatis</name>
    <dbReference type="NCBI Taxonomy" id="1390249"/>
    <lineage>
        <taxon>Bacteria</taxon>
        <taxon>Bacillati</taxon>
        <taxon>Bacillota</taxon>
        <taxon>Desulfuribacillia</taxon>
        <taxon>Desulfuribacillales</taxon>
        <taxon>Desulfuribacillaceae</taxon>
        <taxon>Desulfuribacillus</taxon>
    </lineage>
</organism>
<dbReference type="GO" id="GO:0005829">
    <property type="term" value="C:cytosol"/>
    <property type="evidence" value="ECO:0007669"/>
    <property type="project" value="TreeGrafter"/>
</dbReference>
<feature type="domain" description="OmpR/PhoB-type" evidence="9">
    <location>
        <begin position="130"/>
        <end position="229"/>
    </location>
</feature>
<keyword evidence="4 7" id="KW-0238">DNA-binding</keyword>
<dbReference type="PROSITE" id="PS51755">
    <property type="entry name" value="OMPR_PHOB"/>
    <property type="match status" value="1"/>
</dbReference>